<dbReference type="FunFam" id="1.25.40.10:FF:000184">
    <property type="entry name" value="Pentatricopeptide repeat-containing protein, chloroplastic"/>
    <property type="match status" value="1"/>
</dbReference>
<keyword evidence="6" id="KW-1185">Reference proteome</keyword>
<evidence type="ECO:0000256" key="2">
    <source>
        <dbReference type="PROSITE-ProRule" id="PRU00708"/>
    </source>
</evidence>
<dbReference type="InterPro" id="IPR032867">
    <property type="entry name" value="DYW_dom"/>
</dbReference>
<feature type="domain" description="DYW" evidence="4">
    <location>
        <begin position="299"/>
        <end position="384"/>
    </location>
</feature>
<evidence type="ECO:0000313" key="6">
    <source>
        <dbReference type="Proteomes" id="UP000243459"/>
    </source>
</evidence>
<dbReference type="InterPro" id="IPR046848">
    <property type="entry name" value="E_motif"/>
</dbReference>
<dbReference type="Gene3D" id="1.25.40.10">
    <property type="entry name" value="Tetratricopeptide repeat domain"/>
    <property type="match status" value="2"/>
</dbReference>
<dbReference type="GO" id="GO:0008270">
    <property type="term" value="F:zinc ion binding"/>
    <property type="evidence" value="ECO:0007669"/>
    <property type="project" value="InterPro"/>
</dbReference>
<evidence type="ECO:0000313" key="5">
    <source>
        <dbReference type="EMBL" id="ONK54833.1"/>
    </source>
</evidence>
<keyword evidence="3" id="KW-1133">Transmembrane helix</keyword>
<dbReference type="Gramene" id="ONK54833">
    <property type="protein sequence ID" value="ONK54833"/>
    <property type="gene ID" value="A4U43_UnF10850"/>
</dbReference>
<sequence>MQDRSKVKNDEITMLVVVSACAHLGVLEVGRWIHAYIDRNRMRTSLNLEIVLVNMYVKCGDIEISSLLFRGMKEKDVRVWSVMISGLAIHGLGKEALGLFYEMESIGINPDFVTLTAVLSACSHSGLVNEGLKLLDRMQIDYLVEPTIEHYDCIVDLLGRAGRLKEALGLIQRIPLKPNVALWGALLVACRVHKDVDMGEKVAKEMFELDPHHAGAHVFLSNVYASYKRWELVEEVRNSMKDQKVRKHPGSSLIELGGIVHEFVTGDSSHPDSQKIYLMLDEFRRIRRMKEHQSFSGQMLFDIEEEEDKEACLSQHSEKLAVAFGLIKTKPGFQLRIVKNLRICEDCHSLMKMVSEFFKHNVIVRNRSRFHHFRNGDCSCKEHW</sequence>
<evidence type="ECO:0000256" key="1">
    <source>
        <dbReference type="ARBA" id="ARBA00022737"/>
    </source>
</evidence>
<dbReference type="EMBL" id="KV864095">
    <property type="protein sequence ID" value="ONK54833.1"/>
    <property type="molecule type" value="Genomic_DNA"/>
</dbReference>
<feature type="repeat" description="PPR" evidence="2">
    <location>
        <begin position="76"/>
        <end position="110"/>
    </location>
</feature>
<dbReference type="Pfam" id="PF14432">
    <property type="entry name" value="DYW_deaminase"/>
    <property type="match status" value="1"/>
</dbReference>
<protein>
    <recommendedName>
        <fullName evidence="4">DYW domain-containing protein</fullName>
    </recommendedName>
</protein>
<dbReference type="OrthoDB" id="185373at2759"/>
<dbReference type="Pfam" id="PF01535">
    <property type="entry name" value="PPR"/>
    <property type="match status" value="1"/>
</dbReference>
<dbReference type="AlphaFoldDB" id="A0A1R3L5E2"/>
<dbReference type="PROSITE" id="PS51375">
    <property type="entry name" value="PPR"/>
    <property type="match status" value="1"/>
</dbReference>
<keyword evidence="1" id="KW-0677">Repeat</keyword>
<dbReference type="InterPro" id="IPR011990">
    <property type="entry name" value="TPR-like_helical_dom_sf"/>
</dbReference>
<feature type="transmembrane region" description="Helical" evidence="3">
    <location>
        <begin position="12"/>
        <end position="33"/>
    </location>
</feature>
<dbReference type="PANTHER" id="PTHR47926">
    <property type="entry name" value="PENTATRICOPEPTIDE REPEAT-CONTAINING PROTEIN"/>
    <property type="match status" value="1"/>
</dbReference>
<name>A0A1R3L5E2_ASPOF</name>
<dbReference type="Pfam" id="PF13041">
    <property type="entry name" value="PPR_2"/>
    <property type="match status" value="1"/>
</dbReference>
<evidence type="ECO:0000256" key="3">
    <source>
        <dbReference type="SAM" id="Phobius"/>
    </source>
</evidence>
<dbReference type="OMA" id="YHVQPTI"/>
<accession>A0A1R3L5E2</accession>
<proteinExistence type="predicted"/>
<gene>
    <name evidence="5" type="ORF">A4U43_UnF10850</name>
</gene>
<dbReference type="NCBIfam" id="TIGR00756">
    <property type="entry name" value="PPR"/>
    <property type="match status" value="1"/>
</dbReference>
<keyword evidence="3" id="KW-0472">Membrane</keyword>
<dbReference type="GO" id="GO:0003723">
    <property type="term" value="F:RNA binding"/>
    <property type="evidence" value="ECO:0007669"/>
    <property type="project" value="InterPro"/>
</dbReference>
<dbReference type="InterPro" id="IPR002885">
    <property type="entry name" value="PPR_rpt"/>
</dbReference>
<dbReference type="GO" id="GO:0009451">
    <property type="term" value="P:RNA modification"/>
    <property type="evidence" value="ECO:0007669"/>
    <property type="project" value="InterPro"/>
</dbReference>
<dbReference type="Pfam" id="PF20431">
    <property type="entry name" value="E_motif"/>
    <property type="match status" value="1"/>
</dbReference>
<evidence type="ECO:0000259" key="4">
    <source>
        <dbReference type="Pfam" id="PF14432"/>
    </source>
</evidence>
<reference evidence="6" key="1">
    <citation type="journal article" date="2017" name="Nat. Commun.">
        <title>The asparagus genome sheds light on the origin and evolution of a young Y chromosome.</title>
        <authorList>
            <person name="Harkess A."/>
            <person name="Zhou J."/>
            <person name="Xu C."/>
            <person name="Bowers J.E."/>
            <person name="Van der Hulst R."/>
            <person name="Ayyampalayam S."/>
            <person name="Mercati F."/>
            <person name="Riccardi P."/>
            <person name="McKain M.R."/>
            <person name="Kakrana A."/>
            <person name="Tang H."/>
            <person name="Ray J."/>
            <person name="Groenendijk J."/>
            <person name="Arikit S."/>
            <person name="Mathioni S.M."/>
            <person name="Nakano M."/>
            <person name="Shan H."/>
            <person name="Telgmann-Rauber A."/>
            <person name="Kanno A."/>
            <person name="Yue Z."/>
            <person name="Chen H."/>
            <person name="Li W."/>
            <person name="Chen Y."/>
            <person name="Xu X."/>
            <person name="Zhang Y."/>
            <person name="Luo S."/>
            <person name="Chen H."/>
            <person name="Gao J."/>
            <person name="Mao Z."/>
            <person name="Pires J.C."/>
            <person name="Luo M."/>
            <person name="Kudrna D."/>
            <person name="Wing R.A."/>
            <person name="Meyers B.C."/>
            <person name="Yi K."/>
            <person name="Kong H."/>
            <person name="Lavrijsen P."/>
            <person name="Sunseri F."/>
            <person name="Falavigna A."/>
            <person name="Ye Y."/>
            <person name="Leebens-Mack J.H."/>
            <person name="Chen G."/>
        </authorList>
    </citation>
    <scope>NUCLEOTIDE SEQUENCE [LARGE SCALE GENOMIC DNA]</scope>
    <source>
        <strain evidence="6">cv. DH0086</strain>
    </source>
</reference>
<dbReference type="Proteomes" id="UP000243459">
    <property type="component" value="Unassembled WGS sequence"/>
</dbReference>
<dbReference type="InterPro" id="IPR046960">
    <property type="entry name" value="PPR_At4g14850-like_plant"/>
</dbReference>
<organism evidence="5 6">
    <name type="scientific">Asparagus officinalis</name>
    <name type="common">Garden asparagus</name>
    <dbReference type="NCBI Taxonomy" id="4686"/>
    <lineage>
        <taxon>Eukaryota</taxon>
        <taxon>Viridiplantae</taxon>
        <taxon>Streptophyta</taxon>
        <taxon>Embryophyta</taxon>
        <taxon>Tracheophyta</taxon>
        <taxon>Spermatophyta</taxon>
        <taxon>Magnoliopsida</taxon>
        <taxon>Liliopsida</taxon>
        <taxon>Asparagales</taxon>
        <taxon>Asparagaceae</taxon>
        <taxon>Asparagoideae</taxon>
        <taxon>Asparagus</taxon>
    </lineage>
</organism>
<dbReference type="PANTHER" id="PTHR47926:SF537">
    <property type="entry name" value="PENTACOTRIPEPTIDE-REPEAT REGION OF PRORP DOMAIN-CONTAINING PROTEIN"/>
    <property type="match status" value="1"/>
</dbReference>
<keyword evidence="3" id="KW-0812">Transmembrane</keyword>